<comment type="caution">
    <text evidence="1">The sequence shown here is derived from an EMBL/GenBank/DDBJ whole genome shotgun (WGS) entry which is preliminary data.</text>
</comment>
<dbReference type="PROSITE" id="PS51257">
    <property type="entry name" value="PROKAR_LIPOPROTEIN"/>
    <property type="match status" value="1"/>
</dbReference>
<organism evidence="1 2">
    <name type="scientific">Fluviicola chungangensis</name>
    <dbReference type="NCBI Taxonomy" id="2597671"/>
    <lineage>
        <taxon>Bacteria</taxon>
        <taxon>Pseudomonadati</taxon>
        <taxon>Bacteroidota</taxon>
        <taxon>Flavobacteriia</taxon>
        <taxon>Flavobacteriales</taxon>
        <taxon>Crocinitomicaceae</taxon>
        <taxon>Fluviicola</taxon>
    </lineage>
</organism>
<accession>A0A556MGG2</accession>
<dbReference type="AlphaFoldDB" id="A0A556MGG2"/>
<dbReference type="Proteomes" id="UP000316008">
    <property type="component" value="Unassembled WGS sequence"/>
</dbReference>
<evidence type="ECO:0000313" key="2">
    <source>
        <dbReference type="Proteomes" id="UP000316008"/>
    </source>
</evidence>
<keyword evidence="2" id="KW-1185">Reference proteome</keyword>
<evidence type="ECO:0008006" key="3">
    <source>
        <dbReference type="Google" id="ProtNLM"/>
    </source>
</evidence>
<dbReference type="EMBL" id="VLPL01000012">
    <property type="protein sequence ID" value="TSJ39027.1"/>
    <property type="molecule type" value="Genomic_DNA"/>
</dbReference>
<protein>
    <recommendedName>
        <fullName evidence="3">Lipocalin-like domain-containing protein</fullName>
    </recommendedName>
</protein>
<gene>
    <name evidence="1" type="ORF">FO442_17785</name>
</gene>
<reference evidence="1 2" key="1">
    <citation type="submission" date="2019-07" db="EMBL/GenBank/DDBJ databases">
        <authorList>
            <person name="Huq M.A."/>
        </authorList>
    </citation>
    <scope>NUCLEOTIDE SEQUENCE [LARGE SCALE GENOMIC DNA]</scope>
    <source>
        <strain evidence="1 2">MAH-3</strain>
    </source>
</reference>
<dbReference type="OrthoDB" id="9553643at2"/>
<proteinExistence type="predicted"/>
<evidence type="ECO:0000313" key="1">
    <source>
        <dbReference type="EMBL" id="TSJ39027.1"/>
    </source>
</evidence>
<name>A0A556MGG2_9FLAO</name>
<dbReference type="RefSeq" id="WP_144334566.1">
    <property type="nucleotide sequence ID" value="NZ_VLPL01000012.1"/>
</dbReference>
<sequence length="120" mass="13933">MRTVLFITSLFVLFSCAKQRMINRLEGRWNYSKMLKNNGEYVYHSEVYEFTGGDKDNDAGFPFVIYGQDTIQGVYRITKKNVIKVTEGSETEIDWLVEDIDNNSLVFRVAEGVVFLDKQQ</sequence>